<organism evidence="1 2">
    <name type="scientific">Cotia virus</name>
    <dbReference type="NCBI Taxonomy" id="39444"/>
    <lineage>
        <taxon>Viruses</taxon>
        <taxon>Varidnaviria</taxon>
        <taxon>Bamfordvirae</taxon>
        <taxon>Nucleocytoviricota</taxon>
        <taxon>Pokkesviricetes</taxon>
        <taxon>Chitovirales</taxon>
        <taxon>Poxviridae</taxon>
        <taxon>Chordopoxvirinae</taxon>
        <taxon>Oryzopoxvirus</taxon>
        <taxon>Oryzopoxvirus cotia</taxon>
    </lineage>
</organism>
<proteinExistence type="predicted"/>
<accession>A0A097IVQ3</accession>
<dbReference type="Proteomes" id="UP000121784">
    <property type="component" value="Segment"/>
</dbReference>
<sequence length="34" mass="4139">MIVFIIFIIAFSFCTWLSYSFLKPYINYNKNIDI</sequence>
<evidence type="ECO:0000313" key="1">
    <source>
        <dbReference type="EMBL" id="AIT70673.1"/>
    </source>
</evidence>
<evidence type="ECO:0000313" key="2">
    <source>
        <dbReference type="Proteomes" id="UP000121784"/>
    </source>
</evidence>
<name>A0A097IVQ3_9POXV</name>
<protein>
    <submittedName>
        <fullName evidence="1">MV entry-fusion complex protein</fullName>
    </submittedName>
</protein>
<gene>
    <name evidence="1" type="primary">58</name>
</gene>
<dbReference type="EMBL" id="KM595078">
    <property type="protein sequence ID" value="AIT70673.1"/>
    <property type="molecule type" value="Genomic_DNA"/>
</dbReference>
<reference evidence="1 2" key="1">
    <citation type="submission" date="2014-09" db="EMBL/GenBank/DDBJ databases">
        <title>Complete Genome Sequence of the Embu Virus Strain SPAn 880.</title>
        <authorList>
            <person name="Ibrahim M.S."/>
            <person name="Antwerpen M.H."/>
            <person name="Georgi E."/>
            <person name="Vette P."/>
            <person name="Zoeller G."/>
            <person name="Meyer H."/>
        </authorList>
    </citation>
    <scope>NUCLEOTIDE SEQUENCE [LARGE SCALE GENOMIC DNA]</scope>
    <source>
        <strain evidence="1">SPAn880</strain>
    </source>
</reference>